<evidence type="ECO:0008006" key="3">
    <source>
        <dbReference type="Google" id="ProtNLM"/>
    </source>
</evidence>
<evidence type="ECO:0000313" key="1">
    <source>
        <dbReference type="EMBL" id="SMC32274.1"/>
    </source>
</evidence>
<dbReference type="STRING" id="937218.SAMN06297251_1019"/>
<dbReference type="Proteomes" id="UP000192656">
    <property type="component" value="Unassembled WGS sequence"/>
</dbReference>
<dbReference type="AlphaFoldDB" id="A0A1W1Y809"/>
<gene>
    <name evidence="1" type="ORF">SAMN06297251_1019</name>
</gene>
<dbReference type="EMBL" id="FWXR01000001">
    <property type="protein sequence ID" value="SMC32274.1"/>
    <property type="molecule type" value="Genomic_DNA"/>
</dbReference>
<proteinExistence type="predicted"/>
<organism evidence="1 2">
    <name type="scientific">Fulvimarina manganoxydans</name>
    <dbReference type="NCBI Taxonomy" id="937218"/>
    <lineage>
        <taxon>Bacteria</taxon>
        <taxon>Pseudomonadati</taxon>
        <taxon>Pseudomonadota</taxon>
        <taxon>Alphaproteobacteria</taxon>
        <taxon>Hyphomicrobiales</taxon>
        <taxon>Aurantimonadaceae</taxon>
        <taxon>Fulvimarina</taxon>
    </lineage>
</organism>
<protein>
    <recommendedName>
        <fullName evidence="3">Ribbon-helix-helix protein, copG family</fullName>
    </recommendedName>
</protein>
<reference evidence="1 2" key="1">
    <citation type="submission" date="2017-04" db="EMBL/GenBank/DDBJ databases">
        <authorList>
            <person name="Afonso C.L."/>
            <person name="Miller P.J."/>
            <person name="Scott M.A."/>
            <person name="Spackman E."/>
            <person name="Goraichik I."/>
            <person name="Dimitrov K.M."/>
            <person name="Suarez D.L."/>
            <person name="Swayne D.E."/>
        </authorList>
    </citation>
    <scope>NUCLEOTIDE SEQUENCE [LARGE SCALE GENOMIC DNA]</scope>
    <source>
        <strain evidence="1 2">CGMCC 1.10972</strain>
    </source>
</reference>
<keyword evidence="2" id="KW-1185">Reference proteome</keyword>
<evidence type="ECO:0000313" key="2">
    <source>
        <dbReference type="Proteomes" id="UP000192656"/>
    </source>
</evidence>
<dbReference type="RefSeq" id="WP_170923113.1">
    <property type="nucleotide sequence ID" value="NZ_FWXR01000001.1"/>
</dbReference>
<accession>A0A1W1Y809</accession>
<name>A0A1W1Y809_9HYPH</name>
<sequence length="55" mass="6483">MILRFAVDLPDDIEPRLREIAERREVPIERVIGEALILYVVHASLDETLRERKIN</sequence>